<dbReference type="PANTHER" id="PTHR43394">
    <property type="entry name" value="ATP-DEPENDENT PERMEASE MDL1, MITOCHONDRIAL"/>
    <property type="match status" value="1"/>
</dbReference>
<evidence type="ECO:0000256" key="3">
    <source>
        <dbReference type="ARBA" id="ARBA00022741"/>
    </source>
</evidence>
<feature type="transmembrane region" description="Helical" evidence="7">
    <location>
        <begin position="71"/>
        <end position="92"/>
    </location>
</feature>
<proteinExistence type="predicted"/>
<dbReference type="EMBL" id="ARZX01000008">
    <property type="protein sequence ID" value="EWH13753.1"/>
    <property type="molecule type" value="Genomic_DNA"/>
</dbReference>
<dbReference type="CDD" id="cd18544">
    <property type="entry name" value="ABC_6TM_TmrA_like"/>
    <property type="match status" value="1"/>
</dbReference>
<dbReference type="SUPFAM" id="SSF90123">
    <property type="entry name" value="ABC transporter transmembrane region"/>
    <property type="match status" value="1"/>
</dbReference>
<evidence type="ECO:0000313" key="11">
    <source>
        <dbReference type="Proteomes" id="UP000019275"/>
    </source>
</evidence>
<keyword evidence="6 7" id="KW-0472">Membrane</keyword>
<dbReference type="Pfam" id="PF00005">
    <property type="entry name" value="ABC_tran"/>
    <property type="match status" value="1"/>
</dbReference>
<dbReference type="RefSeq" id="WP_034644945.1">
    <property type="nucleotide sequence ID" value="NZ_ARZX01000008.1"/>
</dbReference>
<evidence type="ECO:0000256" key="2">
    <source>
        <dbReference type="ARBA" id="ARBA00022692"/>
    </source>
</evidence>
<protein>
    <submittedName>
        <fullName evidence="10">Xenobiotic-transporting ATPase</fullName>
    </submittedName>
</protein>
<name>A0ABN0RP88_9FLAO</name>
<dbReference type="Proteomes" id="UP000019275">
    <property type="component" value="Unassembled WGS sequence"/>
</dbReference>
<keyword evidence="4" id="KW-0067">ATP-binding</keyword>
<evidence type="ECO:0000256" key="4">
    <source>
        <dbReference type="ARBA" id="ARBA00022840"/>
    </source>
</evidence>
<dbReference type="SMART" id="SM00382">
    <property type="entry name" value="AAA"/>
    <property type="match status" value="1"/>
</dbReference>
<feature type="transmembrane region" description="Helical" evidence="7">
    <location>
        <begin position="146"/>
        <end position="165"/>
    </location>
</feature>
<dbReference type="SUPFAM" id="SSF52540">
    <property type="entry name" value="P-loop containing nucleoside triphosphate hydrolases"/>
    <property type="match status" value="1"/>
</dbReference>
<keyword evidence="11" id="KW-1185">Reference proteome</keyword>
<accession>A0ABN0RP88</accession>
<gene>
    <name evidence="10" type="ORF">KLA_08136</name>
</gene>
<evidence type="ECO:0000259" key="9">
    <source>
        <dbReference type="PROSITE" id="PS50929"/>
    </source>
</evidence>
<keyword evidence="5 7" id="KW-1133">Transmembrane helix</keyword>
<dbReference type="InterPro" id="IPR039421">
    <property type="entry name" value="Type_1_exporter"/>
</dbReference>
<dbReference type="Gene3D" id="3.40.50.300">
    <property type="entry name" value="P-loop containing nucleotide triphosphate hydrolases"/>
    <property type="match status" value="1"/>
</dbReference>
<feature type="domain" description="ABC transporter" evidence="8">
    <location>
        <begin position="349"/>
        <end position="583"/>
    </location>
</feature>
<evidence type="ECO:0000259" key="8">
    <source>
        <dbReference type="PROSITE" id="PS50893"/>
    </source>
</evidence>
<evidence type="ECO:0000256" key="7">
    <source>
        <dbReference type="SAM" id="Phobius"/>
    </source>
</evidence>
<reference evidence="10 11" key="1">
    <citation type="journal article" date="2014" name="Genome Announc.">
        <title>Draft Genome Sequence of the Carrageenan-Degrading Bacterium Cellulophaga sp. Strain KL-A, Isolated from Decaying Marine Algae.</title>
        <authorList>
            <person name="Shan D."/>
            <person name="Ying J."/>
            <person name="Li X."/>
            <person name="Gao Z."/>
            <person name="Wei G."/>
            <person name="Shao Z."/>
        </authorList>
    </citation>
    <scope>NUCLEOTIDE SEQUENCE [LARGE SCALE GENOMIC DNA]</scope>
    <source>
        <strain evidence="10 11">KL-A</strain>
    </source>
</reference>
<dbReference type="Pfam" id="PF00664">
    <property type="entry name" value="ABC_membrane"/>
    <property type="match status" value="1"/>
</dbReference>
<feature type="transmembrane region" description="Helical" evidence="7">
    <location>
        <begin position="29"/>
        <end position="51"/>
    </location>
</feature>
<dbReference type="InterPro" id="IPR017871">
    <property type="entry name" value="ABC_transporter-like_CS"/>
</dbReference>
<keyword evidence="3" id="KW-0547">Nucleotide-binding</keyword>
<dbReference type="InterPro" id="IPR011527">
    <property type="entry name" value="ABC1_TM_dom"/>
</dbReference>
<dbReference type="CDD" id="cd03254">
    <property type="entry name" value="ABCC_Glucan_exporter_like"/>
    <property type="match status" value="1"/>
</dbReference>
<comment type="subcellular location">
    <subcellularLocation>
        <location evidence="1">Cell membrane</location>
        <topology evidence="1">Multi-pass membrane protein</topology>
    </subcellularLocation>
</comment>
<organism evidence="10 11">
    <name type="scientific">Cellulophaga geojensis KL-A</name>
    <dbReference type="NCBI Taxonomy" id="1328323"/>
    <lineage>
        <taxon>Bacteria</taxon>
        <taxon>Pseudomonadati</taxon>
        <taxon>Bacteroidota</taxon>
        <taxon>Flavobacteriia</taxon>
        <taxon>Flavobacteriales</taxon>
        <taxon>Flavobacteriaceae</taxon>
        <taxon>Cellulophaga</taxon>
    </lineage>
</organism>
<dbReference type="InterPro" id="IPR003593">
    <property type="entry name" value="AAA+_ATPase"/>
</dbReference>
<dbReference type="PANTHER" id="PTHR43394:SF1">
    <property type="entry name" value="ATP-BINDING CASSETTE SUB-FAMILY B MEMBER 10, MITOCHONDRIAL"/>
    <property type="match status" value="1"/>
</dbReference>
<feature type="domain" description="ABC transmembrane type-1" evidence="9">
    <location>
        <begin position="33"/>
        <end position="316"/>
    </location>
</feature>
<evidence type="ECO:0000256" key="5">
    <source>
        <dbReference type="ARBA" id="ARBA00022989"/>
    </source>
</evidence>
<evidence type="ECO:0000256" key="1">
    <source>
        <dbReference type="ARBA" id="ARBA00004651"/>
    </source>
</evidence>
<evidence type="ECO:0000313" key="10">
    <source>
        <dbReference type="EMBL" id="EWH13753.1"/>
    </source>
</evidence>
<dbReference type="PROSITE" id="PS50893">
    <property type="entry name" value="ABC_TRANSPORTER_2"/>
    <property type="match status" value="1"/>
</dbReference>
<feature type="transmembrane region" description="Helical" evidence="7">
    <location>
        <begin position="249"/>
        <end position="275"/>
    </location>
</feature>
<dbReference type="PROSITE" id="PS00211">
    <property type="entry name" value="ABC_TRANSPORTER_1"/>
    <property type="match status" value="1"/>
</dbReference>
<evidence type="ECO:0000256" key="6">
    <source>
        <dbReference type="ARBA" id="ARBA00023136"/>
    </source>
</evidence>
<sequence>MSKTQKETGKAFDYTLLKRLLQFTKPYKITFYGVVIAAISLSAFAVLSPILLREIVNTALENKDQELLLNIIVLMLIVLVLEVVSQLSFVYYANWLGESVIKDIRIKLFKHMLSFKMKYYDNSSVGLLVTRAVTDIQRIGEIFSQGFFMIVSDLLKMVVVAGVMVFYSWKLALIVFAIMPIIIYATRVFQKAMKVAFIDVRAQVSNLNTFVQERLTGMKIVQFFNREKVEQEKFRVINEKHRNAWLKTVWYNSIFFPIAEIVSSVAIGLIVWYGGLRVVLNNNVDELGTIFMFIQLSQMLFRPLRQIADKFNVLQMGMVAANRVFAILDKKDTITNEGTFEIEEIKGNISFKNVHFGYVEGEEVLHGISFDVKAGETIAIVGATGAGKSTIINLLNRFYEINSGEILVDGVDIKDYKLTSLRDKIAVVLQDVFLFADTIENNISLKNEDITLDTITQAAQEISVHDFITSLPNDYQYNVKERGSMLSSGQRQLLAFLRAYVSNPSILILDEATSSVDTYSEQLIQKATEKITQGRTSIVIAHRLATIKKADKIIVMDAGNIIESGSHKELLKKGGYYYNLYQAQFVADEVA</sequence>
<keyword evidence="2 7" id="KW-0812">Transmembrane</keyword>
<dbReference type="InterPro" id="IPR003439">
    <property type="entry name" value="ABC_transporter-like_ATP-bd"/>
</dbReference>
<comment type="caution">
    <text evidence="10">The sequence shown here is derived from an EMBL/GenBank/DDBJ whole genome shotgun (WGS) entry which is preliminary data.</text>
</comment>
<feature type="transmembrane region" description="Helical" evidence="7">
    <location>
        <begin position="171"/>
        <end position="189"/>
    </location>
</feature>
<dbReference type="PROSITE" id="PS50929">
    <property type="entry name" value="ABC_TM1F"/>
    <property type="match status" value="1"/>
</dbReference>
<dbReference type="InterPro" id="IPR036640">
    <property type="entry name" value="ABC1_TM_sf"/>
</dbReference>
<dbReference type="InterPro" id="IPR027417">
    <property type="entry name" value="P-loop_NTPase"/>
</dbReference>
<dbReference type="Gene3D" id="1.20.1560.10">
    <property type="entry name" value="ABC transporter type 1, transmembrane domain"/>
    <property type="match status" value="1"/>
</dbReference>